<evidence type="ECO:0000256" key="1">
    <source>
        <dbReference type="RuleBase" id="RU366020"/>
    </source>
</evidence>
<sequence length="476" mass="51264">MPVRCPYSLASASVKSVTNANRLAFFSSLAARRREALLGEVAAPVAPAVVPAASASNVALSAFQTGFSLYAKRAPRPFPKPWINPPTSSFSEPLSVHSTSLSRRPLYPHQHQLQSSHPDDPPDPAAASAAAGRFLRGYTNGDDAVLMHGRYLAVADGVGSWNLREKGYPALWSRLLVHYFSIGCERFFNRSRRKKRLDMEPSVQSANSDEVDIRDILNNALSAVVKATSVSSSVPVGGSTSRGLPTSDTQKYHGTTTFTGCILNGSTLHVATIGDSHCLVLRPSSASASSGTSNEDENPKFMFRTTEQWHYFDCPRQLGTDSPDTPLVDAVVSTVQVENGDIVVLATDGMLDNLWEEEVISIILKTLSAADSEEGTDAWDMGELRQMMKERGKKRLEEGVSVAFREYLAGVELGGEADGGETMTTIAAELVKAAKVVATDRYAESPWMERAVEEGIDAQGGKLDDISIVIGKVVGV</sequence>
<dbReference type="InterPro" id="IPR001932">
    <property type="entry name" value="PPM-type_phosphatase-like_dom"/>
</dbReference>
<dbReference type="GO" id="GO:0046872">
    <property type="term" value="F:metal ion binding"/>
    <property type="evidence" value="ECO:0007669"/>
    <property type="project" value="UniProtKB-UniRule"/>
</dbReference>
<dbReference type="AlphaFoldDB" id="W7HWX3"/>
<evidence type="ECO:0000313" key="4">
    <source>
        <dbReference type="EMBL" id="EWC48049.1"/>
    </source>
</evidence>
<comment type="similarity">
    <text evidence="1">Belongs to the PP2C family.</text>
</comment>
<comment type="catalytic activity">
    <reaction evidence="1">
        <text>O-phospho-L-seryl-[protein] + H2O = L-seryl-[protein] + phosphate</text>
        <dbReference type="Rhea" id="RHEA:20629"/>
        <dbReference type="Rhea" id="RHEA-COMP:9863"/>
        <dbReference type="Rhea" id="RHEA-COMP:11604"/>
        <dbReference type="ChEBI" id="CHEBI:15377"/>
        <dbReference type="ChEBI" id="CHEBI:29999"/>
        <dbReference type="ChEBI" id="CHEBI:43474"/>
        <dbReference type="ChEBI" id="CHEBI:83421"/>
        <dbReference type="EC" id="3.1.3.16"/>
    </reaction>
</comment>
<organism evidence="4 5">
    <name type="scientific">Drechslerella stenobrocha 248</name>
    <dbReference type="NCBI Taxonomy" id="1043628"/>
    <lineage>
        <taxon>Eukaryota</taxon>
        <taxon>Fungi</taxon>
        <taxon>Dikarya</taxon>
        <taxon>Ascomycota</taxon>
        <taxon>Pezizomycotina</taxon>
        <taxon>Orbiliomycetes</taxon>
        <taxon>Orbiliales</taxon>
        <taxon>Orbiliaceae</taxon>
        <taxon>Drechslerella</taxon>
    </lineage>
</organism>
<comment type="cofactor">
    <cofactor evidence="1">
        <name>Mn(2+)</name>
        <dbReference type="ChEBI" id="CHEBI:29035"/>
    </cofactor>
</comment>
<feature type="region of interest" description="Disordered" evidence="2">
    <location>
        <begin position="108"/>
        <end position="127"/>
    </location>
</feature>
<dbReference type="SUPFAM" id="SSF81606">
    <property type="entry name" value="PP2C-like"/>
    <property type="match status" value="1"/>
</dbReference>
<accession>W7HWX3</accession>
<dbReference type="SMART" id="SM00332">
    <property type="entry name" value="PP2Cc"/>
    <property type="match status" value="1"/>
</dbReference>
<comment type="cofactor">
    <cofactor evidence="1">
        <name>Mg(2+)</name>
        <dbReference type="ChEBI" id="CHEBI:18420"/>
    </cofactor>
</comment>
<keyword evidence="1" id="KW-0464">Manganese</keyword>
<evidence type="ECO:0000259" key="3">
    <source>
        <dbReference type="PROSITE" id="PS51746"/>
    </source>
</evidence>
<comment type="catalytic activity">
    <reaction evidence="1">
        <text>O-phospho-L-threonyl-[protein] + H2O = L-threonyl-[protein] + phosphate</text>
        <dbReference type="Rhea" id="RHEA:47004"/>
        <dbReference type="Rhea" id="RHEA-COMP:11060"/>
        <dbReference type="Rhea" id="RHEA-COMP:11605"/>
        <dbReference type="ChEBI" id="CHEBI:15377"/>
        <dbReference type="ChEBI" id="CHEBI:30013"/>
        <dbReference type="ChEBI" id="CHEBI:43474"/>
        <dbReference type="ChEBI" id="CHEBI:61977"/>
        <dbReference type="EC" id="3.1.3.16"/>
    </reaction>
</comment>
<keyword evidence="1" id="KW-0460">Magnesium</keyword>
<dbReference type="InterPro" id="IPR036457">
    <property type="entry name" value="PPM-type-like_dom_sf"/>
</dbReference>
<protein>
    <recommendedName>
        <fullName evidence="1">Protein phosphatase</fullName>
        <ecNumber evidence="1">3.1.3.16</ecNumber>
    </recommendedName>
</protein>
<dbReference type="PANTHER" id="PTHR12320">
    <property type="entry name" value="PROTEIN PHOSPHATASE 2C"/>
    <property type="match status" value="1"/>
</dbReference>
<dbReference type="InterPro" id="IPR039123">
    <property type="entry name" value="PPTC7"/>
</dbReference>
<dbReference type="EMBL" id="KI966406">
    <property type="protein sequence ID" value="EWC48049.1"/>
    <property type="molecule type" value="Genomic_DNA"/>
</dbReference>
<dbReference type="Gene3D" id="3.60.40.10">
    <property type="entry name" value="PPM-type phosphatase domain"/>
    <property type="match status" value="1"/>
</dbReference>
<keyword evidence="1" id="KW-0378">Hydrolase</keyword>
<proteinExistence type="inferred from homology"/>
<keyword evidence="1" id="KW-0479">Metal-binding</keyword>
<dbReference type="PANTHER" id="PTHR12320:SF24">
    <property type="entry name" value="PROTEIN PHOSPHATASE"/>
    <property type="match status" value="1"/>
</dbReference>
<keyword evidence="5" id="KW-1185">Reference proteome</keyword>
<evidence type="ECO:0000256" key="2">
    <source>
        <dbReference type="SAM" id="MobiDB-lite"/>
    </source>
</evidence>
<dbReference type="GO" id="GO:0004722">
    <property type="term" value="F:protein serine/threonine phosphatase activity"/>
    <property type="evidence" value="ECO:0007669"/>
    <property type="project" value="UniProtKB-EC"/>
</dbReference>
<dbReference type="HOGENOM" id="CLU_029404_1_0_1"/>
<keyword evidence="1" id="KW-0904">Protein phosphatase</keyword>
<gene>
    <name evidence="4" type="ORF">DRE_02628</name>
</gene>
<dbReference type="EC" id="3.1.3.16" evidence="1"/>
<reference evidence="4 5" key="1">
    <citation type="submission" date="2013-05" db="EMBL/GenBank/DDBJ databases">
        <title>Drechslerella stenobrocha genome reveals carnivorous origination and mechanical trapping mechanism of predatory fungi.</title>
        <authorList>
            <person name="Liu X."/>
            <person name="Zhang W."/>
            <person name="Liu K."/>
        </authorList>
    </citation>
    <scope>NUCLEOTIDE SEQUENCE [LARGE SCALE GENOMIC DNA]</scope>
    <source>
        <strain evidence="4 5">248</strain>
    </source>
</reference>
<dbReference type="SMART" id="SM00331">
    <property type="entry name" value="PP2C_SIG"/>
    <property type="match status" value="1"/>
</dbReference>
<dbReference type="Pfam" id="PF13672">
    <property type="entry name" value="PP2C_2"/>
    <property type="match status" value="1"/>
</dbReference>
<dbReference type="PROSITE" id="PS51746">
    <property type="entry name" value="PPM_2"/>
    <property type="match status" value="1"/>
</dbReference>
<feature type="domain" description="PPM-type phosphatase" evidence="3">
    <location>
        <begin position="124"/>
        <end position="473"/>
    </location>
</feature>
<dbReference type="OrthoDB" id="25675at2759"/>
<name>W7HWX3_9PEZI</name>
<dbReference type="Proteomes" id="UP000024837">
    <property type="component" value="Unassembled WGS sequence"/>
</dbReference>
<evidence type="ECO:0000313" key="5">
    <source>
        <dbReference type="Proteomes" id="UP000024837"/>
    </source>
</evidence>